<feature type="domain" description="NB-ARC" evidence="7">
    <location>
        <begin position="201"/>
        <end position="372"/>
    </location>
</feature>
<dbReference type="GO" id="GO:0051707">
    <property type="term" value="P:response to other organism"/>
    <property type="evidence" value="ECO:0007669"/>
    <property type="project" value="UniProtKB-ARBA"/>
</dbReference>
<evidence type="ECO:0000313" key="15">
    <source>
        <dbReference type="EMBL" id="CAM0152700.1"/>
    </source>
</evidence>
<dbReference type="Gene3D" id="1.10.8.430">
    <property type="entry name" value="Helical domain of apoptotic protease-activating factors"/>
    <property type="match status" value="1"/>
</dbReference>
<dbReference type="InterPro" id="IPR042197">
    <property type="entry name" value="Apaf_helical"/>
</dbReference>
<dbReference type="AlphaFoldDB" id="A0ABC9HG68"/>
<keyword evidence="2" id="KW-0433">Leucine-rich repeat</keyword>
<protein>
    <submittedName>
        <fullName evidence="14">Uncharacterized protein</fullName>
    </submittedName>
</protein>
<evidence type="ECO:0000256" key="3">
    <source>
        <dbReference type="ARBA" id="ARBA00022737"/>
    </source>
</evidence>
<dbReference type="FunFam" id="3.40.50.300:FF:001091">
    <property type="entry name" value="Probable disease resistance protein At1g61300"/>
    <property type="match status" value="1"/>
</dbReference>
<evidence type="ECO:0000313" key="13">
    <source>
        <dbReference type="EMBL" id="CAM0152516.1"/>
    </source>
</evidence>
<comment type="caution">
    <text evidence="14">The sequence shown here is derived from an EMBL/GenBank/DDBJ whole genome shotgun (WGS) entry which is preliminary data.</text>
</comment>
<feature type="domain" description="Disease resistance protein winged helix" evidence="9">
    <location>
        <begin position="459"/>
        <end position="525"/>
    </location>
</feature>
<dbReference type="EMBL" id="CAXIPR030007052">
    <property type="protein sequence ID" value="CAM0153096.1"/>
    <property type="molecule type" value="Genomic_DNA"/>
</dbReference>
<feature type="domain" description="Disease resistance N-terminal" evidence="8">
    <location>
        <begin position="9"/>
        <end position="113"/>
    </location>
</feature>
<dbReference type="PANTHER" id="PTHR36766">
    <property type="entry name" value="PLANT BROAD-SPECTRUM MILDEW RESISTANCE PROTEIN RPW8"/>
    <property type="match status" value="1"/>
</dbReference>
<dbReference type="GO" id="GO:0005524">
    <property type="term" value="F:ATP binding"/>
    <property type="evidence" value="ECO:0007669"/>
    <property type="project" value="UniProtKB-KW"/>
</dbReference>
<keyword evidence="6" id="KW-0067">ATP-binding</keyword>
<dbReference type="SUPFAM" id="SSF52058">
    <property type="entry name" value="L domain-like"/>
    <property type="match status" value="1"/>
</dbReference>
<dbReference type="EMBL" id="CAXIPR030003796">
    <property type="protein sequence ID" value="CAM0150788.1"/>
    <property type="molecule type" value="Genomic_DNA"/>
</dbReference>
<keyword evidence="4" id="KW-0547">Nucleotide-binding</keyword>
<keyword evidence="3" id="KW-0677">Repeat</keyword>
<reference evidence="14 17" key="1">
    <citation type="submission" date="2024-10" db="EMBL/GenBank/DDBJ databases">
        <authorList>
            <person name="Ryan C."/>
        </authorList>
    </citation>
    <scope>NUCLEOTIDE SEQUENCE [LARGE SCALE GENOMIC DNA]</scope>
</reference>
<dbReference type="SUPFAM" id="SSF52047">
    <property type="entry name" value="RNI-like"/>
    <property type="match status" value="1"/>
</dbReference>
<dbReference type="EMBL" id="CAXIPR030006259">
    <property type="protein sequence ID" value="CAM0152700.1"/>
    <property type="molecule type" value="Genomic_DNA"/>
</dbReference>
<proteinExistence type="inferred from homology"/>
<dbReference type="InterPro" id="IPR056789">
    <property type="entry name" value="LRR_R13L1-DRL21"/>
</dbReference>
<dbReference type="Gene3D" id="3.40.50.300">
    <property type="entry name" value="P-loop containing nucleotide triphosphate hydrolases"/>
    <property type="match status" value="1"/>
</dbReference>
<name>A0ABC9HG68_9POAL</name>
<dbReference type="Proteomes" id="UP001497457">
    <property type="component" value="Unassembled WGS sequence"/>
</dbReference>
<dbReference type="InterPro" id="IPR058922">
    <property type="entry name" value="WHD_DRP"/>
</dbReference>
<evidence type="ECO:0000313" key="11">
    <source>
        <dbReference type="EMBL" id="CAM0150788.1"/>
    </source>
</evidence>
<organism evidence="14 17">
    <name type="scientific">Urochloa decumbens</name>
    <dbReference type="NCBI Taxonomy" id="240449"/>
    <lineage>
        <taxon>Eukaryota</taxon>
        <taxon>Viridiplantae</taxon>
        <taxon>Streptophyta</taxon>
        <taxon>Embryophyta</taxon>
        <taxon>Tracheophyta</taxon>
        <taxon>Spermatophyta</taxon>
        <taxon>Magnoliopsida</taxon>
        <taxon>Liliopsida</taxon>
        <taxon>Poales</taxon>
        <taxon>Poaceae</taxon>
        <taxon>PACMAD clade</taxon>
        <taxon>Panicoideae</taxon>
        <taxon>Panicodae</taxon>
        <taxon>Paniceae</taxon>
        <taxon>Melinidinae</taxon>
        <taxon>Urochloa</taxon>
    </lineage>
</organism>
<dbReference type="EMBL" id="CAXIPR030005815">
    <property type="protein sequence ID" value="CAM0152516.1"/>
    <property type="molecule type" value="Genomic_DNA"/>
</dbReference>
<dbReference type="PANTHER" id="PTHR36766:SF55">
    <property type="entry name" value="OS11G0492900 PROTEIN"/>
    <property type="match status" value="1"/>
</dbReference>
<dbReference type="SUPFAM" id="SSF52540">
    <property type="entry name" value="P-loop containing nucleoside triphosphate hydrolases"/>
    <property type="match status" value="1"/>
</dbReference>
<dbReference type="Pfam" id="PF18052">
    <property type="entry name" value="Rx_N"/>
    <property type="match status" value="1"/>
</dbReference>
<dbReference type="Pfam" id="PF23559">
    <property type="entry name" value="WHD_DRP"/>
    <property type="match status" value="1"/>
</dbReference>
<keyword evidence="17" id="KW-1185">Reference proteome</keyword>
<evidence type="ECO:0000259" key="8">
    <source>
        <dbReference type="Pfam" id="PF18052"/>
    </source>
</evidence>
<evidence type="ECO:0000256" key="2">
    <source>
        <dbReference type="ARBA" id="ARBA00022614"/>
    </source>
</evidence>
<evidence type="ECO:0000256" key="5">
    <source>
        <dbReference type="ARBA" id="ARBA00022821"/>
    </source>
</evidence>
<dbReference type="Gene3D" id="1.20.5.4130">
    <property type="match status" value="1"/>
</dbReference>
<evidence type="ECO:0000259" key="10">
    <source>
        <dbReference type="Pfam" id="PF25019"/>
    </source>
</evidence>
<dbReference type="Gene3D" id="3.80.10.10">
    <property type="entry name" value="Ribonuclease Inhibitor"/>
    <property type="match status" value="2"/>
</dbReference>
<gene>
    <name evidence="11" type="ORF">URODEC1_LOCUS123834</name>
    <name evidence="12" type="ORF">URODEC1_LOCUS124942</name>
    <name evidence="13" type="ORF">URODEC1_LOCUS125323</name>
    <name evidence="14" type="ORF">URODEC1_LOCUS125466</name>
    <name evidence="15" type="ORF">URODEC1_LOCUS125495</name>
    <name evidence="16" type="ORF">URODEC1_LOCUS125852</name>
</gene>
<dbReference type="GO" id="GO:0006952">
    <property type="term" value="P:defense response"/>
    <property type="evidence" value="ECO:0007669"/>
    <property type="project" value="UniProtKB-KW"/>
</dbReference>
<evidence type="ECO:0000256" key="1">
    <source>
        <dbReference type="ARBA" id="ARBA00008894"/>
    </source>
</evidence>
<evidence type="ECO:0000256" key="6">
    <source>
        <dbReference type="ARBA" id="ARBA00022840"/>
    </source>
</evidence>
<feature type="domain" description="R13L1/DRL21-like LRR repeat region" evidence="10">
    <location>
        <begin position="677"/>
        <end position="802"/>
    </location>
</feature>
<evidence type="ECO:0000313" key="12">
    <source>
        <dbReference type="EMBL" id="CAM0152070.1"/>
    </source>
</evidence>
<evidence type="ECO:0000259" key="9">
    <source>
        <dbReference type="Pfam" id="PF23559"/>
    </source>
</evidence>
<sequence length="1030" mass="117892">MAALFASMAVERALDNLSSLLPATITSTPPASMAVSQDIEDLRMLEPIMSTIHATLHDAEQYWNLREESAKLRLKELKDLAYDAEDVIEEYEYEVNRCRVEAFERCAADLLGARSSSSSKRMRHEVHDNYYTIEAGIVPVPRELAHGARKIIERFTELKQYSNSFTLSENDGERRIVPDIHIMRQSSSIVYTPRILGRGDDKDQVVQKLMSRSSKGSRFGSHMSVLAIVGMGGLGKTTLAQLVYNDIWVRQSYDLHAWVCVSEYFSVENITRKIITSLTRNPCHHIHDGSLQGKLGDLVNEKKVLLVLDDVWNERSDCWELLCMPLLASRLCDIIVTTRSKVVARLVQTKPFYNLNCLSPDDSWSLFKQATFLEQEIISRPNLVEIGRSITEKCKGLPLAIKTLGSILRYDTDESRWRDVLDSEQWDLKQSRNEVLPALELSYKYMHMHLRRCFVSLSLFRKDIYLDEHRVVSLWKLLDLLQCDGSDDKDEIGSLYFNELVQRSLLQNYIEGDRVIMHDLVHDLACFLAGDEFFRLEGDKQTEIPRGARYLSILLRNNSIPISNESESLRVITMIEGISDVENPEVLFLSCKKFRVIDVSQCKLAEAILDFLSDMKLLRHLSVTGYKDAALPSYVFKLFNLRTLNIEAYMLQGMGRLVNLLTMPEIHLRRCGSFFDIRDLRNMNNIRKLVMDGLCEVSIAEANEAHLHSKNNLETLELDFNRWEEYDTDRTISGVELLESLRPHHHSLKVLRLKNFNFDAYPSWLGSTSFSVLTELELYNCQSQHCPTLGELPSLKSLKIGGIDQGVERIGREFCSLNPRVKGFRSLAMLSLNDMHQLQEWSGVDDGEFPCLKTLTIWSAFELRFVPLVPFISLRRFQLYDCRNLATFPTAPALQELSITKCENLEELPALSALESLHLGNCPNLVTLGHFPLLTKLDLQAPFKEEILYRLITYHLLLEQLRVWNYSLMSIHFEPQSLPSLTELSLNCPNLRYCNNLGSLTSLKILNITGSSQLDVPDSLRSQLEKLIDV</sequence>
<dbReference type="InterPro" id="IPR027417">
    <property type="entry name" value="P-loop_NTPase"/>
</dbReference>
<evidence type="ECO:0000313" key="17">
    <source>
        <dbReference type="Proteomes" id="UP001497457"/>
    </source>
</evidence>
<comment type="similarity">
    <text evidence="1">Belongs to the disease resistance NB-LRR family.</text>
</comment>
<evidence type="ECO:0000313" key="14">
    <source>
        <dbReference type="EMBL" id="CAM0152671.1"/>
    </source>
</evidence>
<dbReference type="InterPro" id="IPR032675">
    <property type="entry name" value="LRR_dom_sf"/>
</dbReference>
<dbReference type="InterPro" id="IPR002182">
    <property type="entry name" value="NB-ARC"/>
</dbReference>
<accession>A0ABC9HG68</accession>
<evidence type="ECO:0000313" key="16">
    <source>
        <dbReference type="EMBL" id="CAM0153096.1"/>
    </source>
</evidence>
<dbReference type="EMBL" id="CAXIPR030006196">
    <property type="protein sequence ID" value="CAM0152671.1"/>
    <property type="molecule type" value="Genomic_DNA"/>
</dbReference>
<dbReference type="Pfam" id="PF00931">
    <property type="entry name" value="NB-ARC"/>
    <property type="match status" value="1"/>
</dbReference>
<dbReference type="PRINTS" id="PR00364">
    <property type="entry name" value="DISEASERSIST"/>
</dbReference>
<evidence type="ECO:0000259" key="7">
    <source>
        <dbReference type="Pfam" id="PF00931"/>
    </source>
</evidence>
<dbReference type="InterPro" id="IPR041118">
    <property type="entry name" value="Rx_N"/>
</dbReference>
<evidence type="ECO:0000256" key="4">
    <source>
        <dbReference type="ARBA" id="ARBA00022741"/>
    </source>
</evidence>
<dbReference type="EMBL" id="CAXIPR030005359">
    <property type="protein sequence ID" value="CAM0152070.1"/>
    <property type="molecule type" value="Genomic_DNA"/>
</dbReference>
<keyword evidence="5" id="KW-0611">Plant defense</keyword>
<dbReference type="Pfam" id="PF25019">
    <property type="entry name" value="LRR_R13L1-DRL21"/>
    <property type="match status" value="1"/>
</dbReference>